<proteinExistence type="predicted"/>
<dbReference type="Proteomes" id="UP000397656">
    <property type="component" value="Chromosome 1"/>
</dbReference>
<dbReference type="RefSeq" id="WP_150988717.1">
    <property type="nucleotide sequence ID" value="NZ_CP062803.1"/>
</dbReference>
<evidence type="ECO:0000313" key="2">
    <source>
        <dbReference type="Proteomes" id="UP000397656"/>
    </source>
</evidence>
<gene>
    <name evidence="1" type="ORF">F7R26_003690</name>
</gene>
<dbReference type="EMBL" id="CP062803">
    <property type="protein sequence ID" value="QOT77196.1"/>
    <property type="molecule type" value="Genomic_DNA"/>
</dbReference>
<dbReference type="GeneID" id="98399991"/>
<name>A0A643FPZ4_9BURK</name>
<sequence length="288" mass="30902">MREAAKQSHPGLAQQAATRVLPDLLDLDAQPVGLGLPELVLLQPGPDRMFPVVVAEAGAGPHLERLSARQDRLRPDPLVQHALGLGGLHFIRAQAQPAHALHSRHRDHPVVRIAVEKDALARGACRAVLVRLACRVAVARGAVHDLAVDFLVIGMLTRPVAHHVEKGRQALDPRFMLDPSAHGRQVVLGKIVDPDLLQAVGRVRQHVGIRHAQPPEIRVIGPEKCRADADHIALAVADHRDRAVLAVVPGAVQLAHARHQLGQAPGGKGLVVARRTVIDQPVAGVHIL</sequence>
<reference evidence="1 2" key="1">
    <citation type="submission" date="2020-10" db="EMBL/GenBank/DDBJ databases">
        <title>Complete genome sequence of Cupriavidus basilensis CCUG 49340T.</title>
        <authorList>
            <person name="Salva-Serra F."/>
            <person name="Donoso R.A."/>
            <person name="Cho K.H."/>
            <person name="Yoo J.A."/>
            <person name="Lee K."/>
            <person name="Yoon S.-H."/>
            <person name="Perez-Pantoja D."/>
            <person name="Moore E.R.B."/>
        </authorList>
    </citation>
    <scope>NUCLEOTIDE SEQUENCE [LARGE SCALE GENOMIC DNA]</scope>
    <source>
        <strain evidence="2">CCUG 49340</strain>
    </source>
</reference>
<evidence type="ECO:0000313" key="1">
    <source>
        <dbReference type="EMBL" id="QOT77196.1"/>
    </source>
</evidence>
<protein>
    <submittedName>
        <fullName evidence="1">Uncharacterized protein</fullName>
    </submittedName>
</protein>
<organism evidence="1 2">
    <name type="scientific">Cupriavidus basilensis</name>
    <dbReference type="NCBI Taxonomy" id="68895"/>
    <lineage>
        <taxon>Bacteria</taxon>
        <taxon>Pseudomonadati</taxon>
        <taxon>Pseudomonadota</taxon>
        <taxon>Betaproteobacteria</taxon>
        <taxon>Burkholderiales</taxon>
        <taxon>Burkholderiaceae</taxon>
        <taxon>Cupriavidus</taxon>
    </lineage>
</organism>
<accession>A0A643FPZ4</accession>
<dbReference type="AlphaFoldDB" id="A0A643FPZ4"/>